<gene>
    <name evidence="3" type="ORF">ODALV1_LOCUS7358</name>
</gene>
<protein>
    <submittedName>
        <fullName evidence="3">Uncharacterized protein</fullName>
    </submittedName>
</protein>
<evidence type="ECO:0000256" key="2">
    <source>
        <dbReference type="SAM" id="SignalP"/>
    </source>
</evidence>
<feature type="transmembrane region" description="Helical" evidence="1">
    <location>
        <begin position="603"/>
        <end position="623"/>
    </location>
</feature>
<proteinExistence type="predicted"/>
<keyword evidence="4" id="KW-1185">Reference proteome</keyword>
<name>A0ABP1Q4Z9_9HEXA</name>
<dbReference type="Proteomes" id="UP001642540">
    <property type="component" value="Unassembled WGS sequence"/>
</dbReference>
<keyword evidence="1" id="KW-0472">Membrane</keyword>
<keyword evidence="2" id="KW-0732">Signal</keyword>
<keyword evidence="1" id="KW-1133">Transmembrane helix</keyword>
<feature type="signal peptide" evidence="2">
    <location>
        <begin position="1"/>
        <end position="24"/>
    </location>
</feature>
<feature type="chain" id="PRO_5047123188" evidence="2">
    <location>
        <begin position="25"/>
        <end position="655"/>
    </location>
</feature>
<keyword evidence="1" id="KW-0812">Transmembrane</keyword>
<evidence type="ECO:0000313" key="3">
    <source>
        <dbReference type="EMBL" id="CAL8089395.1"/>
    </source>
</evidence>
<dbReference type="EMBL" id="CAXLJM020000023">
    <property type="protein sequence ID" value="CAL8089395.1"/>
    <property type="molecule type" value="Genomic_DNA"/>
</dbReference>
<evidence type="ECO:0000313" key="4">
    <source>
        <dbReference type="Proteomes" id="UP001642540"/>
    </source>
</evidence>
<accession>A0ABP1Q4Z9</accession>
<sequence>MMAILPPTFILFLIQIHFIGPAFSELKPLPGRVISGLYYDETTRFIPYTKVVPIAFEFKLPPFWRSSTAFQILPRLTCRSDLSYPVLSTADWYFTCPIFYHLHQLLQIFKTNYTDIYPTSQTLSASLYGPLQNQKFSNPHIRFDDCDSILEKMWKGVTSRGTGFTDYKGIVEKCSSMPSYFEEGIQDSATDFNGYFDRMQSNFVTTFFLNSSDPGELINNLLGLQGIQLQSIYAELTSFREALLSCRNQLIPESLVKSSRLEQTLLDLRPKLLKMRYAVSTQSIGKLYKIPIADCVFSPSSLIVQILLPVVRADASFTLLNVHSPFFLYGNRLCKVFPGPGESMSSSEDIISDDEPLSKYYLFEKNSKTIVKTSCTPGDLSLCHIPDQADRPIVNRCLYSVLSGPSNTEDIRVYCRLQCEKRPLSDSLSKLVIPVIQRISTNKFVIAVNRITTLLIKCEGKADEMVTPQEYGAIEISLACGCYLMWHSEKFEARVPCINTVSIFHVVPEHMLNRSAVLTANKFFLMSNLGERINTSLITSDDNDKKLGVSMGIMELATTTATPDNENINDVFNSVDVVNQSTFSIPSKFSFDGDCYTSVTHTFLWIAVGIESTLFLVICLYLYCRIYEMDKKWDLTRERMTVSYSSAAQLTNMYE</sequence>
<comment type="caution">
    <text evidence="3">The sequence shown here is derived from an EMBL/GenBank/DDBJ whole genome shotgun (WGS) entry which is preliminary data.</text>
</comment>
<evidence type="ECO:0000256" key="1">
    <source>
        <dbReference type="SAM" id="Phobius"/>
    </source>
</evidence>
<reference evidence="3 4" key="1">
    <citation type="submission" date="2024-08" db="EMBL/GenBank/DDBJ databases">
        <authorList>
            <person name="Cucini C."/>
            <person name="Frati F."/>
        </authorList>
    </citation>
    <scope>NUCLEOTIDE SEQUENCE [LARGE SCALE GENOMIC DNA]</scope>
</reference>
<organism evidence="3 4">
    <name type="scientific">Orchesella dallaii</name>
    <dbReference type="NCBI Taxonomy" id="48710"/>
    <lineage>
        <taxon>Eukaryota</taxon>
        <taxon>Metazoa</taxon>
        <taxon>Ecdysozoa</taxon>
        <taxon>Arthropoda</taxon>
        <taxon>Hexapoda</taxon>
        <taxon>Collembola</taxon>
        <taxon>Entomobryomorpha</taxon>
        <taxon>Entomobryoidea</taxon>
        <taxon>Orchesellidae</taxon>
        <taxon>Orchesellinae</taxon>
        <taxon>Orchesella</taxon>
    </lineage>
</organism>